<proteinExistence type="predicted"/>
<dbReference type="Gene3D" id="1.20.1250.20">
    <property type="entry name" value="MFS general substrate transporter like domains"/>
    <property type="match status" value="1"/>
</dbReference>
<name>E4Y4X1_OIKDI</name>
<dbReference type="GO" id="GO:0016020">
    <property type="term" value="C:membrane"/>
    <property type="evidence" value="ECO:0007669"/>
    <property type="project" value="UniProtKB-SubCell"/>
</dbReference>
<dbReference type="PANTHER" id="PTHR24064">
    <property type="entry name" value="SOLUTE CARRIER FAMILY 22 MEMBER"/>
    <property type="match status" value="1"/>
</dbReference>
<feature type="transmembrane region" description="Helical" evidence="5">
    <location>
        <begin position="234"/>
        <end position="257"/>
    </location>
</feature>
<reference evidence="6" key="1">
    <citation type="journal article" date="2010" name="Science">
        <title>Plasticity of animal genome architecture unmasked by rapid evolution of a pelagic tunicate.</title>
        <authorList>
            <person name="Denoeud F."/>
            <person name="Henriet S."/>
            <person name="Mungpakdee S."/>
            <person name="Aury J.M."/>
            <person name="Da Silva C."/>
            <person name="Brinkmann H."/>
            <person name="Mikhaleva J."/>
            <person name="Olsen L.C."/>
            <person name="Jubin C."/>
            <person name="Canestro C."/>
            <person name="Bouquet J.M."/>
            <person name="Danks G."/>
            <person name="Poulain J."/>
            <person name="Campsteijn C."/>
            <person name="Adamski M."/>
            <person name="Cross I."/>
            <person name="Yadetie F."/>
            <person name="Muffato M."/>
            <person name="Louis A."/>
            <person name="Butcher S."/>
            <person name="Tsagkogeorga G."/>
            <person name="Konrad A."/>
            <person name="Singh S."/>
            <person name="Jensen M.F."/>
            <person name="Cong E.H."/>
            <person name="Eikeseth-Otteraa H."/>
            <person name="Noel B."/>
            <person name="Anthouard V."/>
            <person name="Porcel B.M."/>
            <person name="Kachouri-Lafond R."/>
            <person name="Nishino A."/>
            <person name="Ugolini M."/>
            <person name="Chourrout P."/>
            <person name="Nishida H."/>
            <person name="Aasland R."/>
            <person name="Huzurbazar S."/>
            <person name="Westhof E."/>
            <person name="Delsuc F."/>
            <person name="Lehrach H."/>
            <person name="Reinhardt R."/>
            <person name="Weissenbach J."/>
            <person name="Roy S.W."/>
            <person name="Artiguenave F."/>
            <person name="Postlethwait J.H."/>
            <person name="Manak J.R."/>
            <person name="Thompson E.M."/>
            <person name="Jaillon O."/>
            <person name="Du Pasquier L."/>
            <person name="Boudinot P."/>
            <person name="Liberles D.A."/>
            <person name="Volff J.N."/>
            <person name="Philippe H."/>
            <person name="Lenhard B."/>
            <person name="Roest Crollius H."/>
            <person name="Wincker P."/>
            <person name="Chourrout D."/>
        </authorList>
    </citation>
    <scope>NUCLEOTIDE SEQUENCE [LARGE SCALE GENOMIC DNA]</scope>
</reference>
<evidence type="ECO:0000313" key="6">
    <source>
        <dbReference type="EMBL" id="CBY30719.1"/>
    </source>
</evidence>
<dbReference type="EMBL" id="FN654281">
    <property type="protein sequence ID" value="CBY30719.1"/>
    <property type="molecule type" value="Genomic_DNA"/>
</dbReference>
<organism evidence="6">
    <name type="scientific">Oikopleura dioica</name>
    <name type="common">Tunicate</name>
    <dbReference type="NCBI Taxonomy" id="34765"/>
    <lineage>
        <taxon>Eukaryota</taxon>
        <taxon>Metazoa</taxon>
        <taxon>Chordata</taxon>
        <taxon>Tunicata</taxon>
        <taxon>Appendicularia</taxon>
        <taxon>Copelata</taxon>
        <taxon>Oikopleuridae</taxon>
        <taxon>Oikopleura</taxon>
    </lineage>
</organism>
<dbReference type="AlphaFoldDB" id="E4Y4X1"/>
<dbReference type="InterPro" id="IPR005828">
    <property type="entry name" value="MFS_sugar_transport-like"/>
</dbReference>
<feature type="transmembrane region" description="Helical" evidence="5">
    <location>
        <begin position="21"/>
        <end position="40"/>
    </location>
</feature>
<comment type="subcellular location">
    <subcellularLocation>
        <location evidence="1">Membrane</location>
        <topology evidence="1">Multi-pass membrane protein</topology>
    </subcellularLocation>
</comment>
<feature type="transmembrane region" description="Helical" evidence="5">
    <location>
        <begin position="390"/>
        <end position="411"/>
    </location>
</feature>
<dbReference type="SUPFAM" id="SSF103473">
    <property type="entry name" value="MFS general substrate transporter"/>
    <property type="match status" value="1"/>
</dbReference>
<evidence type="ECO:0000256" key="2">
    <source>
        <dbReference type="ARBA" id="ARBA00022692"/>
    </source>
</evidence>
<feature type="transmembrane region" description="Helical" evidence="5">
    <location>
        <begin position="263"/>
        <end position="281"/>
    </location>
</feature>
<gene>
    <name evidence="6" type="ORF">GSOID_T00018604001</name>
</gene>
<evidence type="ECO:0008006" key="7">
    <source>
        <dbReference type="Google" id="ProtNLM"/>
    </source>
</evidence>
<dbReference type="Pfam" id="PF00083">
    <property type="entry name" value="Sugar_tr"/>
    <property type="match status" value="1"/>
</dbReference>
<accession>E4Y4X1</accession>
<keyword evidence="2 5" id="KW-0812">Transmembrane</keyword>
<keyword evidence="3 5" id="KW-1133">Transmembrane helix</keyword>
<protein>
    <recommendedName>
        <fullName evidence="7">Major facilitator superfamily (MFS) profile domain-containing protein</fullName>
    </recommendedName>
</protein>
<sequence>MTQDVKKEKELKGFDQIYSRIPHLSFYQICILLFSSYTIILSGAVQNASVILNAKPEEYRCVPEGLNSTDYQLIDLLSPPNPCRVYDLRNVTENCDLDDPKSCLDLIETEQCGKCENGFVYSPNNTFQETVVSRFDWICEDSLFPASSISTSVFMLGLLVGALSFGRISDVLGRKRGLMLAHSLCLITNLMLYWTDGPVSFTLMRFLAGAFAHACVVVSYVYCIEQVGPNWRTFLGCQHLQLFEFGIIVLSIIGYYNRNWHDVQIGLVLVGLPFMPLYFFLPSSYKWLYSKGKNAEARATLKLISAKSGGSIDDEWINEFELKSLNNEMENDCDVFQLVCYFNGLLRLGLNAGSLSGNIFTNNALCGIFDAVAKFLSPFMIDSRFGRRGTLCFLFVSGGIACIGAMILSLLSGCTEIVNGECFLPEKVKKILNLEKYFKIFIKNPKIFRKFAECKEIYLEIAKWLALAGKFCSSATFTIVYIYTAELNPTCVRGTAIGLSSAGGRIGGAISPLVFGLDNTFPWFSNTFFGVCGLLAGWATLSLPETKGQPMLQTMEDVNDVYQHEAEQEALLEKKKMKAEESK</sequence>
<feature type="transmembrane region" description="Helical" evidence="5">
    <location>
        <begin position="177"/>
        <end position="195"/>
    </location>
</feature>
<evidence type="ECO:0000256" key="1">
    <source>
        <dbReference type="ARBA" id="ARBA00004141"/>
    </source>
</evidence>
<evidence type="ECO:0000256" key="3">
    <source>
        <dbReference type="ARBA" id="ARBA00022989"/>
    </source>
</evidence>
<dbReference type="GO" id="GO:0022857">
    <property type="term" value="F:transmembrane transporter activity"/>
    <property type="evidence" value="ECO:0007669"/>
    <property type="project" value="InterPro"/>
</dbReference>
<dbReference type="Proteomes" id="UP000011014">
    <property type="component" value="Unassembled WGS sequence"/>
</dbReference>
<evidence type="ECO:0000256" key="4">
    <source>
        <dbReference type="ARBA" id="ARBA00023136"/>
    </source>
</evidence>
<evidence type="ECO:0000256" key="5">
    <source>
        <dbReference type="SAM" id="Phobius"/>
    </source>
</evidence>
<feature type="transmembrane region" description="Helical" evidence="5">
    <location>
        <begin position="143"/>
        <end position="165"/>
    </location>
</feature>
<keyword evidence="4 5" id="KW-0472">Membrane</keyword>
<dbReference type="InterPro" id="IPR036259">
    <property type="entry name" value="MFS_trans_sf"/>
</dbReference>
<feature type="transmembrane region" description="Helical" evidence="5">
    <location>
        <begin position="201"/>
        <end position="222"/>
    </location>
</feature>